<reference evidence="1 2" key="1">
    <citation type="journal article" date="2019" name="Genome Biol. Evol.">
        <title>Insights into the evolution of the New World diploid cottons (Gossypium, subgenus Houzingenia) based on genome sequencing.</title>
        <authorList>
            <person name="Grover C.E."/>
            <person name="Arick M.A. 2nd"/>
            <person name="Thrash A."/>
            <person name="Conover J.L."/>
            <person name="Sanders W.S."/>
            <person name="Peterson D.G."/>
            <person name="Frelichowski J.E."/>
            <person name="Scheffler J.A."/>
            <person name="Scheffler B.E."/>
            <person name="Wendel J.F."/>
        </authorList>
    </citation>
    <scope>NUCLEOTIDE SEQUENCE [LARGE SCALE GENOMIC DNA]</scope>
    <source>
        <strain evidence="1">8</strain>
        <tissue evidence="1">Leaf</tissue>
    </source>
</reference>
<comment type="caution">
    <text evidence="1">The sequence shown here is derived from an EMBL/GenBank/DDBJ whole genome shotgun (WGS) entry which is preliminary data.</text>
</comment>
<accession>A0A7J9DGD4</accession>
<dbReference type="EMBL" id="JABEZW010000002">
    <property type="protein sequence ID" value="MBA0759776.1"/>
    <property type="molecule type" value="Genomic_DNA"/>
</dbReference>
<organism evidence="1 2">
    <name type="scientific">Gossypium trilobum</name>
    <dbReference type="NCBI Taxonomy" id="34281"/>
    <lineage>
        <taxon>Eukaryota</taxon>
        <taxon>Viridiplantae</taxon>
        <taxon>Streptophyta</taxon>
        <taxon>Embryophyta</taxon>
        <taxon>Tracheophyta</taxon>
        <taxon>Spermatophyta</taxon>
        <taxon>Magnoliopsida</taxon>
        <taxon>eudicotyledons</taxon>
        <taxon>Gunneridae</taxon>
        <taxon>Pentapetalae</taxon>
        <taxon>rosids</taxon>
        <taxon>malvids</taxon>
        <taxon>Malvales</taxon>
        <taxon>Malvaceae</taxon>
        <taxon>Malvoideae</taxon>
        <taxon>Gossypium</taxon>
    </lineage>
</organism>
<evidence type="ECO:0000313" key="1">
    <source>
        <dbReference type="EMBL" id="MBA0759776.1"/>
    </source>
</evidence>
<keyword evidence="2" id="KW-1185">Reference proteome</keyword>
<sequence>MKLEISKMIKMKNLCGY</sequence>
<proteinExistence type="predicted"/>
<name>A0A7J9DGD4_9ROSI</name>
<gene>
    <name evidence="1" type="ORF">Gotri_022610</name>
</gene>
<dbReference type="Proteomes" id="UP000593568">
    <property type="component" value="Unassembled WGS sequence"/>
</dbReference>
<protein>
    <submittedName>
        <fullName evidence="1">Uncharacterized protein</fullName>
    </submittedName>
</protein>
<dbReference type="AlphaFoldDB" id="A0A7J9DGD4"/>
<evidence type="ECO:0000313" key="2">
    <source>
        <dbReference type="Proteomes" id="UP000593568"/>
    </source>
</evidence>